<name>A0A1A6ABC2_9TREE</name>
<reference evidence="2" key="1">
    <citation type="submission" date="2013-07" db="EMBL/GenBank/DDBJ databases">
        <title>The Genome Sequence of Cryptococcus dejecticola CBS10117.</title>
        <authorList>
            <consortium name="The Broad Institute Genome Sequencing Platform"/>
            <person name="Cuomo C."/>
            <person name="Litvintseva A."/>
            <person name="Chen Y."/>
            <person name="Heitman J."/>
            <person name="Sun S."/>
            <person name="Springer D."/>
            <person name="Dromer F."/>
            <person name="Young S.K."/>
            <person name="Zeng Q."/>
            <person name="Gargeya S."/>
            <person name="Fitzgerald M."/>
            <person name="Abouelleil A."/>
            <person name="Alvarado L."/>
            <person name="Berlin A.M."/>
            <person name="Chapman S.B."/>
            <person name="Dewar J."/>
            <person name="Goldberg J."/>
            <person name="Griggs A."/>
            <person name="Gujja S."/>
            <person name="Hansen M."/>
            <person name="Howarth C."/>
            <person name="Imamovic A."/>
            <person name="Larimer J."/>
            <person name="McCowan C."/>
            <person name="Murphy C."/>
            <person name="Pearson M."/>
            <person name="Priest M."/>
            <person name="Roberts A."/>
            <person name="Saif S."/>
            <person name="Shea T."/>
            <person name="Sykes S."/>
            <person name="Wortman J."/>
            <person name="Nusbaum C."/>
            <person name="Birren B."/>
        </authorList>
    </citation>
    <scope>NUCLEOTIDE SEQUENCE [LARGE SCALE GENOMIC DNA]</scope>
    <source>
        <strain evidence="2">CBS 10117</strain>
    </source>
</reference>
<feature type="region of interest" description="Disordered" evidence="1">
    <location>
        <begin position="102"/>
        <end position="142"/>
    </location>
</feature>
<keyword evidence="4" id="KW-1185">Reference proteome</keyword>
<feature type="compositionally biased region" description="Acidic residues" evidence="1">
    <location>
        <begin position="108"/>
        <end position="117"/>
    </location>
</feature>
<feature type="compositionally biased region" description="Polar residues" evidence="1">
    <location>
        <begin position="132"/>
        <end position="141"/>
    </location>
</feature>
<dbReference type="GeneID" id="28965257"/>
<dbReference type="VEuPathDB" id="FungiDB:I303_01558"/>
<gene>
    <name evidence="2" type="ORF">I303_01558</name>
    <name evidence="3" type="ORF">I303_102302</name>
</gene>
<reference evidence="3" key="3">
    <citation type="submission" date="2024-02" db="EMBL/GenBank/DDBJ databases">
        <title>Comparative genomics of Cryptococcus and Kwoniella reveals pathogenesis evolution and contrasting modes of karyotype evolution via chromosome fusion or intercentromeric recombination.</title>
        <authorList>
            <person name="Coelho M.A."/>
            <person name="David-Palma M."/>
            <person name="Shea T."/>
            <person name="Bowers K."/>
            <person name="McGinley-Smith S."/>
            <person name="Mohammad A.W."/>
            <person name="Gnirke A."/>
            <person name="Yurkov A.M."/>
            <person name="Nowrousian M."/>
            <person name="Sun S."/>
            <person name="Cuomo C.A."/>
            <person name="Heitman J."/>
        </authorList>
    </citation>
    <scope>NUCLEOTIDE SEQUENCE</scope>
    <source>
        <strain evidence="3">CBS 10117</strain>
    </source>
</reference>
<feature type="region of interest" description="Disordered" evidence="1">
    <location>
        <begin position="1"/>
        <end position="20"/>
    </location>
</feature>
<protein>
    <recommendedName>
        <fullName evidence="5">F-box domain-containing protein</fullName>
    </recommendedName>
</protein>
<dbReference type="EMBL" id="CP144531">
    <property type="protein sequence ID" value="WWC59740.1"/>
    <property type="molecule type" value="Genomic_DNA"/>
</dbReference>
<evidence type="ECO:0000313" key="2">
    <source>
        <dbReference type="EMBL" id="OBR87356.1"/>
    </source>
</evidence>
<organism evidence="2">
    <name type="scientific">Kwoniella dejecticola CBS 10117</name>
    <dbReference type="NCBI Taxonomy" id="1296121"/>
    <lineage>
        <taxon>Eukaryota</taxon>
        <taxon>Fungi</taxon>
        <taxon>Dikarya</taxon>
        <taxon>Basidiomycota</taxon>
        <taxon>Agaricomycotina</taxon>
        <taxon>Tremellomycetes</taxon>
        <taxon>Tremellales</taxon>
        <taxon>Cryptococcaceae</taxon>
        <taxon>Kwoniella</taxon>
    </lineage>
</organism>
<proteinExistence type="predicted"/>
<dbReference type="OrthoDB" id="2563656at2759"/>
<dbReference type="EMBL" id="KI894028">
    <property type="protein sequence ID" value="OBR87356.1"/>
    <property type="molecule type" value="Genomic_DNA"/>
</dbReference>
<evidence type="ECO:0000313" key="3">
    <source>
        <dbReference type="EMBL" id="WWC59740.1"/>
    </source>
</evidence>
<evidence type="ECO:0000256" key="1">
    <source>
        <dbReference type="SAM" id="MobiDB-lite"/>
    </source>
</evidence>
<feature type="compositionally biased region" description="Basic residues" evidence="1">
    <location>
        <begin position="1"/>
        <end position="18"/>
    </location>
</feature>
<evidence type="ECO:0008006" key="5">
    <source>
        <dbReference type="Google" id="ProtNLM"/>
    </source>
</evidence>
<sequence length="246" mass="27387">MGPKRSKATNAKTKKQNPRSRVAAVPVQTISFSTLPTEVTDLIFFHMINHSEKDLYNFIQVARTWYTNLVPKLYRVILVDKKNVEKVFYGLDITMDDPESFYSGSGSECDDGSDGEVDGGGNAKPMHAKANRPNTKSGSTNDKTKTVWKFNFAAEDIASRKVQHLQAVRSLIIGDWQGGKAIAAVLVNNKSSSHLSSAPFSRIETLSYGYVFLNSSQFYPDCACETQPRKNDITRQLATLRSKHIT</sequence>
<reference evidence="3" key="2">
    <citation type="submission" date="2013-07" db="EMBL/GenBank/DDBJ databases">
        <authorList>
            <consortium name="The Broad Institute Genome Sequencing Platform"/>
            <person name="Cuomo C."/>
            <person name="Litvintseva A."/>
            <person name="Chen Y."/>
            <person name="Heitman J."/>
            <person name="Sun S."/>
            <person name="Springer D."/>
            <person name="Dromer F."/>
            <person name="Young S.K."/>
            <person name="Zeng Q."/>
            <person name="Gargeya S."/>
            <person name="Fitzgerald M."/>
            <person name="Abouelleil A."/>
            <person name="Alvarado L."/>
            <person name="Berlin A.M."/>
            <person name="Chapman S.B."/>
            <person name="Dewar J."/>
            <person name="Goldberg J."/>
            <person name="Griggs A."/>
            <person name="Gujja S."/>
            <person name="Hansen M."/>
            <person name="Howarth C."/>
            <person name="Imamovic A."/>
            <person name="Larimer J."/>
            <person name="McCowan C."/>
            <person name="Murphy C."/>
            <person name="Pearson M."/>
            <person name="Priest M."/>
            <person name="Roberts A."/>
            <person name="Saif S."/>
            <person name="Shea T."/>
            <person name="Sykes S."/>
            <person name="Wortman J."/>
            <person name="Nusbaum C."/>
            <person name="Birren B."/>
        </authorList>
    </citation>
    <scope>NUCLEOTIDE SEQUENCE</scope>
    <source>
        <strain evidence="3">CBS 10117</strain>
    </source>
</reference>
<dbReference type="KEGG" id="kdj:28965257"/>
<dbReference type="RefSeq" id="XP_018265198.1">
    <property type="nucleotide sequence ID" value="XM_018404917.1"/>
</dbReference>
<dbReference type="AlphaFoldDB" id="A0A1A6ABC2"/>
<accession>A0A1A6ABC2</accession>
<evidence type="ECO:0000313" key="4">
    <source>
        <dbReference type="Proteomes" id="UP000078595"/>
    </source>
</evidence>
<dbReference type="Proteomes" id="UP000078595">
    <property type="component" value="Chromosome 2"/>
</dbReference>